<dbReference type="Pfam" id="PF06912">
    <property type="entry name" value="DUF1275"/>
    <property type="match status" value="1"/>
</dbReference>
<gene>
    <name evidence="2" type="ORF">GCM10011489_01340</name>
</gene>
<name>A0A916WP30_9ACTN</name>
<proteinExistence type="predicted"/>
<reference evidence="2" key="1">
    <citation type="journal article" date="2014" name="Int. J. Syst. Evol. Microbiol.">
        <title>Complete genome sequence of Corynebacterium casei LMG S-19264T (=DSM 44701T), isolated from a smear-ripened cheese.</title>
        <authorList>
            <consortium name="US DOE Joint Genome Institute (JGI-PGF)"/>
            <person name="Walter F."/>
            <person name="Albersmeier A."/>
            <person name="Kalinowski J."/>
            <person name="Ruckert C."/>
        </authorList>
    </citation>
    <scope>NUCLEOTIDE SEQUENCE</scope>
    <source>
        <strain evidence="2">CGMCC 1.12827</strain>
    </source>
</reference>
<feature type="transmembrane region" description="Helical" evidence="1">
    <location>
        <begin position="104"/>
        <end position="125"/>
    </location>
</feature>
<keyword evidence="3" id="KW-1185">Reference proteome</keyword>
<evidence type="ECO:0000256" key="1">
    <source>
        <dbReference type="SAM" id="Phobius"/>
    </source>
</evidence>
<comment type="caution">
    <text evidence="2">The sequence shown here is derived from an EMBL/GenBank/DDBJ whole genome shotgun (WGS) entry which is preliminary data.</text>
</comment>
<keyword evidence="1" id="KW-0812">Transmembrane</keyword>
<feature type="transmembrane region" description="Helical" evidence="1">
    <location>
        <begin position="70"/>
        <end position="92"/>
    </location>
</feature>
<keyword evidence="1" id="KW-0472">Membrane</keyword>
<dbReference type="InterPro" id="IPR010699">
    <property type="entry name" value="DUF1275"/>
</dbReference>
<organism evidence="2 3">
    <name type="scientific">Gordonia jinhuaensis</name>
    <dbReference type="NCBI Taxonomy" id="1517702"/>
    <lineage>
        <taxon>Bacteria</taxon>
        <taxon>Bacillati</taxon>
        <taxon>Actinomycetota</taxon>
        <taxon>Actinomycetes</taxon>
        <taxon>Mycobacteriales</taxon>
        <taxon>Gordoniaceae</taxon>
        <taxon>Gordonia</taxon>
    </lineage>
</organism>
<keyword evidence="1" id="KW-1133">Transmembrane helix</keyword>
<sequence>MTTALSDAWRTVVPDPTSGEGPLTSLLVALTTVTGLVDAFSYLQLGHVFVANMTGNVVFLSFDLGGAHGFVWWASLLAIAAFVLGALVGGRIRAASSAHRARHVMVAATVQTVLLAVGFAVSLLYSHPYRAGPMAALIVVLGIGMGVQNATARALSIRDLTTTVLTLTLTGISADSSVAGGRGSNAGRRLVSVGAMFLGGLIGAILVTHGWAPLTLLLSTLLVMGVALTAATQAYSTAEWTRPPQPAR</sequence>
<accession>A0A916WP30</accession>
<feature type="transmembrane region" description="Helical" evidence="1">
    <location>
        <begin position="217"/>
        <end position="238"/>
    </location>
</feature>
<evidence type="ECO:0000313" key="2">
    <source>
        <dbReference type="EMBL" id="GGB16969.1"/>
    </source>
</evidence>
<dbReference type="AlphaFoldDB" id="A0A916WP30"/>
<dbReference type="PANTHER" id="PTHR37314:SF4">
    <property type="entry name" value="UPF0700 TRANSMEMBRANE PROTEIN YOAK"/>
    <property type="match status" value="1"/>
</dbReference>
<reference evidence="2" key="2">
    <citation type="submission" date="2020-09" db="EMBL/GenBank/DDBJ databases">
        <authorList>
            <person name="Sun Q."/>
            <person name="Zhou Y."/>
        </authorList>
    </citation>
    <scope>NUCLEOTIDE SEQUENCE</scope>
    <source>
        <strain evidence="2">CGMCC 1.12827</strain>
    </source>
</reference>
<protein>
    <submittedName>
        <fullName evidence="2">Membrane protein</fullName>
    </submittedName>
</protein>
<evidence type="ECO:0000313" key="3">
    <source>
        <dbReference type="Proteomes" id="UP000621454"/>
    </source>
</evidence>
<dbReference type="EMBL" id="BMGC01000001">
    <property type="protein sequence ID" value="GGB16969.1"/>
    <property type="molecule type" value="Genomic_DNA"/>
</dbReference>
<feature type="transmembrane region" description="Helical" evidence="1">
    <location>
        <begin position="190"/>
        <end position="211"/>
    </location>
</feature>
<dbReference type="RefSeq" id="WP_188584641.1">
    <property type="nucleotide sequence ID" value="NZ_BMGC01000001.1"/>
</dbReference>
<dbReference type="Proteomes" id="UP000621454">
    <property type="component" value="Unassembled WGS sequence"/>
</dbReference>
<dbReference type="PANTHER" id="PTHR37314">
    <property type="entry name" value="SLR0142 PROTEIN"/>
    <property type="match status" value="1"/>
</dbReference>
<feature type="transmembrane region" description="Helical" evidence="1">
    <location>
        <begin position="26"/>
        <end position="50"/>
    </location>
</feature>
<feature type="transmembrane region" description="Helical" evidence="1">
    <location>
        <begin position="131"/>
        <end position="150"/>
    </location>
</feature>